<organism evidence="2 3">
    <name type="scientific">Vulgatibacter incomptus</name>
    <dbReference type="NCBI Taxonomy" id="1391653"/>
    <lineage>
        <taxon>Bacteria</taxon>
        <taxon>Pseudomonadati</taxon>
        <taxon>Myxococcota</taxon>
        <taxon>Myxococcia</taxon>
        <taxon>Myxococcales</taxon>
        <taxon>Cystobacterineae</taxon>
        <taxon>Vulgatibacteraceae</taxon>
        <taxon>Vulgatibacter</taxon>
    </lineage>
</organism>
<feature type="domain" description="DUF6036" evidence="1">
    <location>
        <begin position="8"/>
        <end position="122"/>
    </location>
</feature>
<dbReference type="Proteomes" id="UP000055590">
    <property type="component" value="Chromosome"/>
</dbReference>
<dbReference type="STRING" id="1391653.AKJ08_1107"/>
<accession>A0A0K1PB32</accession>
<proteinExistence type="predicted"/>
<dbReference type="RefSeq" id="WP_050725129.1">
    <property type="nucleotide sequence ID" value="NZ_CP012332.1"/>
</dbReference>
<evidence type="ECO:0000313" key="2">
    <source>
        <dbReference type="EMBL" id="AKU90720.1"/>
    </source>
</evidence>
<dbReference type="Pfam" id="PF19502">
    <property type="entry name" value="DUF6036"/>
    <property type="match status" value="1"/>
</dbReference>
<keyword evidence="3" id="KW-1185">Reference proteome</keyword>
<sequence length="166" mass="18072">MSVLGLSFEAVVIGGSALVLMGLTQRGTRDVDVLVPALPESIAAAACDFARQQRQNGDELNDDWLNNGPIQLGDILPEGWQDRVERIFEGVALILSTLGRPDLLKTKLFALCDRGTDMQDCIALAPSAEELAECLPWLELQDGNERWPDHVRATISGLGRRLGHAI</sequence>
<name>A0A0K1PB32_9BACT</name>
<dbReference type="KEGG" id="vin:AKJ08_1107"/>
<evidence type="ECO:0000313" key="3">
    <source>
        <dbReference type="Proteomes" id="UP000055590"/>
    </source>
</evidence>
<dbReference type="OrthoDB" id="192464at2"/>
<protein>
    <recommendedName>
        <fullName evidence="1">DUF6036 domain-containing protein</fullName>
    </recommendedName>
</protein>
<dbReference type="InterPro" id="IPR045792">
    <property type="entry name" value="DUF6036"/>
</dbReference>
<dbReference type="AlphaFoldDB" id="A0A0K1PB32"/>
<gene>
    <name evidence="2" type="ORF">AKJ08_1107</name>
</gene>
<evidence type="ECO:0000259" key="1">
    <source>
        <dbReference type="Pfam" id="PF19502"/>
    </source>
</evidence>
<reference evidence="2 3" key="1">
    <citation type="submission" date="2015-08" db="EMBL/GenBank/DDBJ databases">
        <authorList>
            <person name="Babu N.S."/>
            <person name="Beckwith C.J."/>
            <person name="Beseler K.G."/>
            <person name="Brison A."/>
            <person name="Carone J.V."/>
            <person name="Caskin T.P."/>
            <person name="Diamond M."/>
            <person name="Durham M.E."/>
            <person name="Foxe J.M."/>
            <person name="Go M."/>
            <person name="Henderson B.A."/>
            <person name="Jones I.B."/>
            <person name="McGettigan J.A."/>
            <person name="Micheletti S.J."/>
            <person name="Nasrallah M.E."/>
            <person name="Ortiz D."/>
            <person name="Piller C.R."/>
            <person name="Privatt S.R."/>
            <person name="Schneider S.L."/>
            <person name="Sharp S."/>
            <person name="Smith T.C."/>
            <person name="Stanton J.D."/>
            <person name="Ullery H.E."/>
            <person name="Wilson R.J."/>
            <person name="Serrano M.G."/>
            <person name="Buck G."/>
            <person name="Lee V."/>
            <person name="Wang Y."/>
            <person name="Carvalho R."/>
            <person name="Voegtly L."/>
            <person name="Shi R."/>
            <person name="Duckworth R."/>
            <person name="Johnson A."/>
            <person name="Loviza R."/>
            <person name="Walstead R."/>
            <person name="Shah Z."/>
            <person name="Kiflezghi M."/>
            <person name="Wade K."/>
            <person name="Ball S.L."/>
            <person name="Bradley K.W."/>
            <person name="Asai D.J."/>
            <person name="Bowman C.A."/>
            <person name="Russell D.A."/>
            <person name="Pope W.H."/>
            <person name="Jacobs-Sera D."/>
            <person name="Hendrix R.W."/>
            <person name="Hatfull G.F."/>
        </authorList>
    </citation>
    <scope>NUCLEOTIDE SEQUENCE [LARGE SCALE GENOMIC DNA]</scope>
    <source>
        <strain evidence="2 3">DSM 27710</strain>
    </source>
</reference>
<dbReference type="EMBL" id="CP012332">
    <property type="protein sequence ID" value="AKU90720.1"/>
    <property type="molecule type" value="Genomic_DNA"/>
</dbReference>